<protein>
    <submittedName>
        <fullName evidence="5">Hydroxypyruvate isomerase</fullName>
    </submittedName>
</protein>
<dbReference type="SUPFAM" id="SSF51658">
    <property type="entry name" value="Xylose isomerase-like"/>
    <property type="match status" value="1"/>
</dbReference>
<proteinExistence type="inferred from homology"/>
<keyword evidence="5" id="KW-0670">Pyruvate</keyword>
<gene>
    <name evidence="5" type="ORF">Gocc_1338</name>
</gene>
<evidence type="ECO:0000313" key="5">
    <source>
        <dbReference type="EMBL" id="RDI75540.1"/>
    </source>
</evidence>
<comment type="similarity">
    <text evidence="2">Belongs to the hyi family.</text>
</comment>
<dbReference type="GO" id="GO:0016853">
    <property type="term" value="F:isomerase activity"/>
    <property type="evidence" value="ECO:0007669"/>
    <property type="project" value="UniProtKB-KW"/>
</dbReference>
<feature type="active site" description="Proton donor/acceptor" evidence="3">
    <location>
        <position position="143"/>
    </location>
</feature>
<dbReference type="InterPro" id="IPR036237">
    <property type="entry name" value="Xyl_isomerase-like_sf"/>
</dbReference>
<organism evidence="5 6">
    <name type="scientific">Gaiella occulta</name>
    <dbReference type="NCBI Taxonomy" id="1002870"/>
    <lineage>
        <taxon>Bacteria</taxon>
        <taxon>Bacillati</taxon>
        <taxon>Actinomycetota</taxon>
        <taxon>Thermoleophilia</taxon>
        <taxon>Gaiellales</taxon>
        <taxon>Gaiellaceae</taxon>
        <taxon>Gaiella</taxon>
    </lineage>
</organism>
<keyword evidence="1 2" id="KW-0413">Isomerase</keyword>
<dbReference type="Pfam" id="PF01261">
    <property type="entry name" value="AP_endonuc_2"/>
    <property type="match status" value="1"/>
</dbReference>
<dbReference type="InterPro" id="IPR050417">
    <property type="entry name" value="Sugar_Epim/Isomerase"/>
</dbReference>
<dbReference type="OrthoDB" id="9786584at2"/>
<comment type="caution">
    <text evidence="5">The sequence shown here is derived from an EMBL/GenBank/DDBJ whole genome shotgun (WGS) entry which is preliminary data.</text>
</comment>
<dbReference type="InterPro" id="IPR013022">
    <property type="entry name" value="Xyl_isomerase-like_TIM-brl"/>
</dbReference>
<dbReference type="PIRSF" id="PIRSF006241">
    <property type="entry name" value="HyI"/>
    <property type="match status" value="1"/>
</dbReference>
<name>A0A7M2YZM5_9ACTN</name>
<evidence type="ECO:0000256" key="3">
    <source>
        <dbReference type="PIRSR" id="PIRSR006241-50"/>
    </source>
</evidence>
<dbReference type="Gene3D" id="3.20.20.150">
    <property type="entry name" value="Divalent-metal-dependent TIM barrel enzymes"/>
    <property type="match status" value="1"/>
</dbReference>
<dbReference type="InterPro" id="IPR026040">
    <property type="entry name" value="HyI-like"/>
</dbReference>
<evidence type="ECO:0000256" key="2">
    <source>
        <dbReference type="PIRNR" id="PIRNR006241"/>
    </source>
</evidence>
<evidence type="ECO:0000259" key="4">
    <source>
        <dbReference type="Pfam" id="PF01261"/>
    </source>
</evidence>
<dbReference type="EMBL" id="QQZY01000002">
    <property type="protein sequence ID" value="RDI75540.1"/>
    <property type="molecule type" value="Genomic_DNA"/>
</dbReference>
<reference evidence="6" key="2">
    <citation type="journal article" date="2019" name="MicrobiologyOpen">
        <title>High-quality draft genome sequence of Gaiella occulta isolated from a 150 meter deep mineral water borehole and comparison with the genome sequences of other deep-branching lineages of the phylum Actinobacteria.</title>
        <authorList>
            <person name="Severino R."/>
            <person name="Froufe H.J.C."/>
            <person name="Barroso C."/>
            <person name="Albuquerque L."/>
            <person name="Lobo-da-Cunha A."/>
            <person name="da Costa M.S."/>
            <person name="Egas C."/>
        </authorList>
    </citation>
    <scope>NUCLEOTIDE SEQUENCE [LARGE SCALE GENOMIC DNA]</scope>
    <source>
        <strain evidence="6">F2-233</strain>
    </source>
</reference>
<dbReference type="RefSeq" id="WP_114795731.1">
    <property type="nucleotide sequence ID" value="NZ_QQZY01000002.1"/>
</dbReference>
<accession>A0A7M2YZM5</accession>
<dbReference type="PANTHER" id="PTHR43489">
    <property type="entry name" value="ISOMERASE"/>
    <property type="match status" value="1"/>
</dbReference>
<dbReference type="Proteomes" id="UP000254134">
    <property type="component" value="Unassembled WGS sequence"/>
</dbReference>
<feature type="domain" description="Xylose isomerase-like TIM barrel" evidence="4">
    <location>
        <begin position="21"/>
        <end position="249"/>
    </location>
</feature>
<sequence length="260" mass="28695">MKYAVSIKFMWADLPLAERARRAAAHGFDRVDLWDWRGEDIEGLAAACRETGLEIACVFGHSRGALCDPTQHDAVLESLAETVAAAERLGFLQLSMFSDARGPDGTFLPGPPLTDARKRRACVDCLRECVKLVEGTPMTLTLEAINTVFVPTYFLADFGASLEICREVDHPQLRVFFDAYHQQLVGGRLLDNLVDGLPWIASVHIADVPGRGAPGTGEINFHSIRRVLEEYGYDRQVTFEVVPTGDPEEEIAACKAVFPF</sequence>
<feature type="active site" description="Proton donor/acceptor" evidence="3">
    <location>
        <position position="240"/>
    </location>
</feature>
<evidence type="ECO:0000313" key="6">
    <source>
        <dbReference type="Proteomes" id="UP000254134"/>
    </source>
</evidence>
<keyword evidence="6" id="KW-1185">Reference proteome</keyword>
<reference evidence="5 6" key="1">
    <citation type="submission" date="2018-07" db="EMBL/GenBank/DDBJ databases">
        <title>High-quality-draft genome sequence of Gaiella occulta.</title>
        <authorList>
            <person name="Severino R."/>
            <person name="Froufe H.J.C."/>
            <person name="Rainey F.A."/>
            <person name="Barroso C."/>
            <person name="Albuquerque L."/>
            <person name="Lobo-Da-Cunha A."/>
            <person name="Da Costa M.S."/>
            <person name="Egas C."/>
        </authorList>
    </citation>
    <scope>NUCLEOTIDE SEQUENCE [LARGE SCALE GENOMIC DNA]</scope>
    <source>
        <strain evidence="5 6">F2-233</strain>
    </source>
</reference>
<dbReference type="AlphaFoldDB" id="A0A7M2YZM5"/>
<evidence type="ECO:0000256" key="1">
    <source>
        <dbReference type="ARBA" id="ARBA00023235"/>
    </source>
</evidence>